<dbReference type="Proteomes" id="UP000753961">
    <property type="component" value="Unassembled WGS sequence"/>
</dbReference>
<dbReference type="PROSITE" id="PS00691">
    <property type="entry name" value="DNA_PHOTOLYASES_1_2"/>
    <property type="match status" value="1"/>
</dbReference>
<proteinExistence type="inferred from homology"/>
<gene>
    <name evidence="9" type="ORF">KUV50_19120</name>
</gene>
<feature type="site" description="Electron transfer via tryptophanyl radical" evidence="6">
    <location>
        <position position="403"/>
    </location>
</feature>
<feature type="site" description="Electron transfer via tryptophanyl radical" evidence="6">
    <location>
        <position position="327"/>
    </location>
</feature>
<dbReference type="GO" id="GO:0003677">
    <property type="term" value="F:DNA binding"/>
    <property type="evidence" value="ECO:0007669"/>
    <property type="project" value="TreeGrafter"/>
</dbReference>
<dbReference type="EMBL" id="JAHVHU010000030">
    <property type="protein sequence ID" value="MBY5960271.1"/>
    <property type="molecule type" value="Genomic_DNA"/>
</dbReference>
<evidence type="ECO:0000256" key="5">
    <source>
        <dbReference type="PIRSR" id="PIRSR602081-1"/>
    </source>
</evidence>
<dbReference type="PANTHER" id="PTHR11455:SF9">
    <property type="entry name" value="CRYPTOCHROME CIRCADIAN CLOCK 5 ISOFORM X1"/>
    <property type="match status" value="1"/>
</dbReference>
<dbReference type="GO" id="GO:0006139">
    <property type="term" value="P:nucleobase-containing compound metabolic process"/>
    <property type="evidence" value="ECO:0007669"/>
    <property type="project" value="UniProtKB-ARBA"/>
</dbReference>
<dbReference type="InterPro" id="IPR006050">
    <property type="entry name" value="DNA_photolyase_N"/>
</dbReference>
<dbReference type="GO" id="GO:0006950">
    <property type="term" value="P:response to stress"/>
    <property type="evidence" value="ECO:0007669"/>
    <property type="project" value="UniProtKB-ARBA"/>
</dbReference>
<dbReference type="InterPro" id="IPR014729">
    <property type="entry name" value="Rossmann-like_a/b/a_fold"/>
</dbReference>
<comment type="cofactor">
    <cofactor evidence="5">
        <name>FAD</name>
        <dbReference type="ChEBI" id="CHEBI:57692"/>
    </cofactor>
    <text evidence="5">Binds 1 FAD per subunit.</text>
</comment>
<reference evidence="9" key="1">
    <citation type="submission" date="2021-06" db="EMBL/GenBank/DDBJ databases">
        <title>44 bacteria genomes isolated from Dapeng, Shenzhen.</title>
        <authorList>
            <person name="Zheng W."/>
            <person name="Yu S."/>
            <person name="Huang Y."/>
        </authorList>
    </citation>
    <scope>NUCLEOTIDE SEQUENCE</scope>
    <source>
        <strain evidence="9">DP5N28-2</strain>
    </source>
</reference>
<keyword evidence="3 5" id="KW-0274">FAD</keyword>
<evidence type="ECO:0000256" key="6">
    <source>
        <dbReference type="PIRSR" id="PIRSR602081-2"/>
    </source>
</evidence>
<dbReference type="PRINTS" id="PR00147">
    <property type="entry name" value="DNAPHOTLYASE"/>
</dbReference>
<dbReference type="AlphaFoldDB" id="A0A953I0Q7"/>
<dbReference type="Gene3D" id="3.40.50.620">
    <property type="entry name" value="HUPs"/>
    <property type="match status" value="1"/>
</dbReference>
<dbReference type="GO" id="GO:0003904">
    <property type="term" value="F:deoxyribodipyrimidine photo-lyase activity"/>
    <property type="evidence" value="ECO:0007669"/>
    <property type="project" value="TreeGrafter"/>
</dbReference>
<dbReference type="PANTHER" id="PTHR11455">
    <property type="entry name" value="CRYPTOCHROME"/>
    <property type="match status" value="1"/>
</dbReference>
<feature type="binding site" evidence="5">
    <location>
        <position position="253"/>
    </location>
    <ligand>
        <name>FAD</name>
        <dbReference type="ChEBI" id="CHEBI:57692"/>
    </ligand>
</feature>
<dbReference type="Gene3D" id="1.10.579.10">
    <property type="entry name" value="DNA Cyclobutane Dipyrimidine Photolyase, subunit A, domain 3"/>
    <property type="match status" value="1"/>
</dbReference>
<dbReference type="InterPro" id="IPR018394">
    <property type="entry name" value="DNA_photolyase_1_CS_C"/>
</dbReference>
<keyword evidence="2 5" id="KW-0285">Flavoprotein</keyword>
<feature type="binding site" evidence="5">
    <location>
        <position position="293"/>
    </location>
    <ligand>
        <name>FAD</name>
        <dbReference type="ChEBI" id="CHEBI:57692"/>
    </ligand>
</feature>
<keyword evidence="10" id="KW-1185">Reference proteome</keyword>
<dbReference type="InterPro" id="IPR005101">
    <property type="entry name" value="Cryptochr/Photolyase_FAD-bd"/>
</dbReference>
<comment type="caution">
    <text evidence="9">The sequence shown here is derived from an EMBL/GenBank/DDBJ whole genome shotgun (WGS) entry which is preliminary data.</text>
</comment>
<dbReference type="SUPFAM" id="SSF52425">
    <property type="entry name" value="Cryptochrome/photolyase, N-terminal domain"/>
    <property type="match status" value="1"/>
</dbReference>
<evidence type="ECO:0000256" key="1">
    <source>
        <dbReference type="ARBA" id="ARBA00001932"/>
    </source>
</evidence>
<accession>A0A953I0Q7</accession>
<dbReference type="InterPro" id="IPR036134">
    <property type="entry name" value="Crypto/Photolyase_FAD-like_sf"/>
</dbReference>
<evidence type="ECO:0000256" key="2">
    <source>
        <dbReference type="ARBA" id="ARBA00022630"/>
    </source>
</evidence>
<dbReference type="GO" id="GO:0009416">
    <property type="term" value="P:response to light stimulus"/>
    <property type="evidence" value="ECO:0007669"/>
    <property type="project" value="TreeGrafter"/>
</dbReference>
<dbReference type="SUPFAM" id="SSF48173">
    <property type="entry name" value="Cryptochrome/photolyase FAD-binding domain"/>
    <property type="match status" value="1"/>
</dbReference>
<dbReference type="Gene3D" id="1.25.40.80">
    <property type="match status" value="1"/>
</dbReference>
<feature type="binding site" evidence="5">
    <location>
        <begin position="296"/>
        <end position="303"/>
    </location>
    <ligand>
        <name>FAD</name>
        <dbReference type="ChEBI" id="CHEBI:57692"/>
    </ligand>
</feature>
<evidence type="ECO:0000256" key="3">
    <source>
        <dbReference type="ARBA" id="ARBA00022827"/>
    </source>
</evidence>
<comment type="cofactor">
    <cofactor evidence="1">
        <name>(6R)-5,10-methylene-5,6,7,8-tetrahydrofolate</name>
        <dbReference type="ChEBI" id="CHEBI:15636"/>
    </cofactor>
</comment>
<dbReference type="InterPro" id="IPR036155">
    <property type="entry name" value="Crypto/Photolyase_N_sf"/>
</dbReference>
<dbReference type="PROSITE" id="PS51645">
    <property type="entry name" value="PHR_CRY_ALPHA_BETA"/>
    <property type="match status" value="1"/>
</dbReference>
<evidence type="ECO:0000313" key="10">
    <source>
        <dbReference type="Proteomes" id="UP000753961"/>
    </source>
</evidence>
<organism evidence="9 10">
    <name type="scientific">Membranihabitans marinus</name>
    <dbReference type="NCBI Taxonomy" id="1227546"/>
    <lineage>
        <taxon>Bacteria</taxon>
        <taxon>Pseudomonadati</taxon>
        <taxon>Bacteroidota</taxon>
        <taxon>Saprospiria</taxon>
        <taxon>Saprospirales</taxon>
        <taxon>Saprospiraceae</taxon>
        <taxon>Membranihabitans</taxon>
    </lineage>
</organism>
<sequence>MNNLFNYFAQYINKFPLYFVTYSTRQTLSTVQKDHHVIHWFRRDLRLHDNKALHFALESGTPVKCIFIFDRNILDNLPEEDRRITFIHRQLSRIKEQLQAYESDLEIYHGEPIDIWKSLAETHGLKEVYTNRDYEPYAIQRDKDVDAILNKKKIPLHTFKDHLIFEKKEILTQQETPYKVFTPYCRAWKESLDADPENIQYNKHLIPYPLNLKGRLLKIKDPQAMPSLKSMGFAEAKIHHYPTDLRNTDMSDYDKMRNLPAKDGTSRLGTALRFGTISIRETMKMAIKTNETFWNELIWREFFSQILYNFPHVVNEPFHKKYANIAWRNNEEEFERWCQGETGYALVDAGMRELNKTGFMHNRVRMVTASFLVKDLLIDWRWGEAYFAEKLMDYELASNNGNWQWAAGCGTDAAPYFRIFNPESQQKKFDPESIYIKKWVKEWDTEDYTAPIVDHKKARQRCLKAYKAVV</sequence>
<dbReference type="GO" id="GO:0071949">
    <property type="term" value="F:FAD binding"/>
    <property type="evidence" value="ECO:0007669"/>
    <property type="project" value="TreeGrafter"/>
</dbReference>
<evidence type="ECO:0000259" key="8">
    <source>
        <dbReference type="PROSITE" id="PS51645"/>
    </source>
</evidence>
<evidence type="ECO:0000313" key="9">
    <source>
        <dbReference type="EMBL" id="MBY5960271.1"/>
    </source>
</evidence>
<feature type="domain" description="Photolyase/cryptochrome alpha/beta" evidence="8">
    <location>
        <begin position="35"/>
        <end position="164"/>
    </location>
</feature>
<evidence type="ECO:0000256" key="4">
    <source>
        <dbReference type="ARBA" id="ARBA00022991"/>
    </source>
</evidence>
<dbReference type="Pfam" id="PF03441">
    <property type="entry name" value="FAD_binding_7"/>
    <property type="match status" value="1"/>
</dbReference>
<protein>
    <submittedName>
        <fullName evidence="9">DNA photolyase family protein</fullName>
    </submittedName>
</protein>
<evidence type="ECO:0000256" key="7">
    <source>
        <dbReference type="RuleBase" id="RU004182"/>
    </source>
</evidence>
<comment type="similarity">
    <text evidence="7">Belongs to the DNA photolyase family.</text>
</comment>
<name>A0A953I0Q7_9BACT</name>
<dbReference type="InterPro" id="IPR002081">
    <property type="entry name" value="Cryptochrome/DNA_photolyase_1"/>
</dbReference>
<dbReference type="Pfam" id="PF00875">
    <property type="entry name" value="DNA_photolyase"/>
    <property type="match status" value="1"/>
</dbReference>
<keyword evidence="4 7" id="KW-0157">Chromophore</keyword>
<feature type="site" description="Electron transfer via tryptophanyl radical" evidence="6">
    <location>
        <position position="380"/>
    </location>
</feature>